<sequence length="74" mass="8503">MDSSLIVADNHRVQGIVVFESVVTFAMLRWLQTKYNESPVHEPNTLGKSIAIPFPFRYSFPFASVWPRNCIAFK</sequence>
<dbReference type="Proteomes" id="UP000186922">
    <property type="component" value="Unassembled WGS sequence"/>
</dbReference>
<proteinExistence type="predicted"/>
<dbReference type="AlphaFoldDB" id="A0A1D1W756"/>
<keyword evidence="2" id="KW-1185">Reference proteome</keyword>
<dbReference type="EMBL" id="BDGG01000021">
    <property type="protein sequence ID" value="GAV09232.1"/>
    <property type="molecule type" value="Genomic_DNA"/>
</dbReference>
<evidence type="ECO:0000313" key="1">
    <source>
        <dbReference type="EMBL" id="GAV09232.1"/>
    </source>
</evidence>
<protein>
    <submittedName>
        <fullName evidence="1">Uncharacterized protein</fullName>
    </submittedName>
</protein>
<organism evidence="1 2">
    <name type="scientific">Ramazzottius varieornatus</name>
    <name type="common">Water bear</name>
    <name type="synonym">Tardigrade</name>
    <dbReference type="NCBI Taxonomy" id="947166"/>
    <lineage>
        <taxon>Eukaryota</taxon>
        <taxon>Metazoa</taxon>
        <taxon>Ecdysozoa</taxon>
        <taxon>Tardigrada</taxon>
        <taxon>Eutardigrada</taxon>
        <taxon>Parachela</taxon>
        <taxon>Hypsibioidea</taxon>
        <taxon>Ramazzottiidae</taxon>
        <taxon>Ramazzottius</taxon>
    </lineage>
</organism>
<gene>
    <name evidence="1" type="primary">RvY_18806-1</name>
    <name evidence="1" type="synonym">RvY_18806.1</name>
    <name evidence="1" type="ORF">RvY_18806</name>
</gene>
<accession>A0A1D1W756</accession>
<reference evidence="1 2" key="1">
    <citation type="journal article" date="2016" name="Nat. Commun.">
        <title>Extremotolerant tardigrade genome and improved radiotolerance of human cultured cells by tardigrade-unique protein.</title>
        <authorList>
            <person name="Hashimoto T."/>
            <person name="Horikawa D.D."/>
            <person name="Saito Y."/>
            <person name="Kuwahara H."/>
            <person name="Kozuka-Hata H."/>
            <person name="Shin-I T."/>
            <person name="Minakuchi Y."/>
            <person name="Ohishi K."/>
            <person name="Motoyama A."/>
            <person name="Aizu T."/>
            <person name="Enomoto A."/>
            <person name="Kondo K."/>
            <person name="Tanaka S."/>
            <person name="Hara Y."/>
            <person name="Koshikawa S."/>
            <person name="Sagara H."/>
            <person name="Miura T."/>
            <person name="Yokobori S."/>
            <person name="Miyagawa K."/>
            <person name="Suzuki Y."/>
            <person name="Kubo T."/>
            <person name="Oyama M."/>
            <person name="Kohara Y."/>
            <person name="Fujiyama A."/>
            <person name="Arakawa K."/>
            <person name="Katayama T."/>
            <person name="Toyoda A."/>
            <person name="Kunieda T."/>
        </authorList>
    </citation>
    <scope>NUCLEOTIDE SEQUENCE [LARGE SCALE GENOMIC DNA]</scope>
    <source>
        <strain evidence="1 2">YOKOZUNA-1</strain>
    </source>
</reference>
<comment type="caution">
    <text evidence="1">The sequence shown here is derived from an EMBL/GenBank/DDBJ whole genome shotgun (WGS) entry which is preliminary data.</text>
</comment>
<evidence type="ECO:0000313" key="2">
    <source>
        <dbReference type="Proteomes" id="UP000186922"/>
    </source>
</evidence>
<name>A0A1D1W756_RAMVA</name>